<dbReference type="EMBL" id="UGTZ01000001">
    <property type="protein sequence ID" value="SUC32849.1"/>
    <property type="molecule type" value="Genomic_DNA"/>
</dbReference>
<feature type="chain" id="PRO_5016632528" evidence="4">
    <location>
        <begin position="28"/>
        <end position="105"/>
    </location>
</feature>
<proteinExistence type="predicted"/>
<evidence type="ECO:0000313" key="6">
    <source>
        <dbReference type="EMBL" id="SUC32849.1"/>
    </source>
</evidence>
<evidence type="ECO:0000256" key="2">
    <source>
        <dbReference type="ARBA" id="ARBA00022729"/>
    </source>
</evidence>
<dbReference type="AlphaFoldDB" id="A0A379FVQ0"/>
<dbReference type="GO" id="GO:0001530">
    <property type="term" value="F:lipopolysaccharide binding"/>
    <property type="evidence" value="ECO:0007669"/>
    <property type="project" value="InterPro"/>
</dbReference>
<dbReference type="GO" id="GO:0030288">
    <property type="term" value="C:outer membrane-bounded periplasmic space"/>
    <property type="evidence" value="ECO:0007669"/>
    <property type="project" value="TreeGrafter"/>
</dbReference>
<keyword evidence="1" id="KW-0813">Transport</keyword>
<evidence type="ECO:0000256" key="3">
    <source>
        <dbReference type="ARBA" id="ARBA00022764"/>
    </source>
</evidence>
<dbReference type="GO" id="GO:0015920">
    <property type="term" value="P:lipopolysaccharide transport"/>
    <property type="evidence" value="ECO:0007669"/>
    <property type="project" value="InterPro"/>
</dbReference>
<keyword evidence="3" id="KW-0574">Periplasm</keyword>
<dbReference type="GO" id="GO:0017089">
    <property type="term" value="F:glycolipid transfer activity"/>
    <property type="evidence" value="ECO:0007669"/>
    <property type="project" value="TreeGrafter"/>
</dbReference>
<gene>
    <name evidence="6" type="primary">lptA_1</name>
    <name evidence="6" type="ORF">NCTC11801_03855</name>
</gene>
<dbReference type="NCBIfam" id="TIGR03002">
    <property type="entry name" value="outer_YhbN_LptA"/>
    <property type="match status" value="1"/>
</dbReference>
<name>A0A379FVQ0_PRORE</name>
<dbReference type="InterPro" id="IPR005653">
    <property type="entry name" value="OstA-like_N"/>
</dbReference>
<organism evidence="6 7">
    <name type="scientific">Providencia rettgeri</name>
    <dbReference type="NCBI Taxonomy" id="587"/>
    <lineage>
        <taxon>Bacteria</taxon>
        <taxon>Pseudomonadati</taxon>
        <taxon>Pseudomonadota</taxon>
        <taxon>Gammaproteobacteria</taxon>
        <taxon>Enterobacterales</taxon>
        <taxon>Morganellaceae</taxon>
        <taxon>Providencia</taxon>
    </lineage>
</organism>
<evidence type="ECO:0000256" key="1">
    <source>
        <dbReference type="ARBA" id="ARBA00022448"/>
    </source>
</evidence>
<dbReference type="InterPro" id="IPR014340">
    <property type="entry name" value="LptA"/>
</dbReference>
<dbReference type="PANTHER" id="PTHR36504:SF1">
    <property type="entry name" value="LIPOPOLYSACCHARIDE EXPORT SYSTEM PROTEIN LPTA"/>
    <property type="match status" value="1"/>
</dbReference>
<feature type="domain" description="Organic solvent tolerance-like N-terminal" evidence="5">
    <location>
        <begin position="37"/>
        <end position="103"/>
    </location>
</feature>
<evidence type="ECO:0000259" key="5">
    <source>
        <dbReference type="Pfam" id="PF03968"/>
    </source>
</evidence>
<evidence type="ECO:0000313" key="7">
    <source>
        <dbReference type="Proteomes" id="UP000254208"/>
    </source>
</evidence>
<accession>A0A379FVQ0</accession>
<dbReference type="Pfam" id="PF03968">
    <property type="entry name" value="LptD_N"/>
    <property type="match status" value="1"/>
</dbReference>
<keyword evidence="2 4" id="KW-0732">Signal</keyword>
<dbReference type="PANTHER" id="PTHR36504">
    <property type="entry name" value="LIPOPOLYSACCHARIDE EXPORT SYSTEM PROTEIN LPTA"/>
    <property type="match status" value="1"/>
</dbReference>
<dbReference type="Gene3D" id="2.60.450.10">
    <property type="entry name" value="Lipopolysaccharide (LPS) transport protein A like domain"/>
    <property type="match status" value="1"/>
</dbReference>
<dbReference type="InterPro" id="IPR052037">
    <property type="entry name" value="LPS_export_LptA"/>
</dbReference>
<sequence>MNQVTKKRFIQGAVASAILALSLPAMALKSDTQQPMTINSVKQSLDLEKNVTTFTDDVVIKQGSIDIRANKVVVTRPSSDSDKIVIEAFGTPVTFYQLQDDGKPN</sequence>
<protein>
    <submittedName>
        <fullName evidence="6">Lipopolysaccharide export system protein lptA</fullName>
    </submittedName>
</protein>
<dbReference type="Proteomes" id="UP000254208">
    <property type="component" value="Unassembled WGS sequence"/>
</dbReference>
<feature type="signal peptide" evidence="4">
    <location>
        <begin position="1"/>
        <end position="27"/>
    </location>
</feature>
<evidence type="ECO:0000256" key="4">
    <source>
        <dbReference type="SAM" id="SignalP"/>
    </source>
</evidence>
<reference evidence="6 7" key="1">
    <citation type="submission" date="2018-06" db="EMBL/GenBank/DDBJ databases">
        <authorList>
            <consortium name="Pathogen Informatics"/>
            <person name="Doyle S."/>
        </authorList>
    </citation>
    <scope>NUCLEOTIDE SEQUENCE [LARGE SCALE GENOMIC DNA]</scope>
    <source>
        <strain evidence="6 7">NCTC11801</strain>
    </source>
</reference>
<dbReference type="GO" id="GO:0009279">
    <property type="term" value="C:cell outer membrane"/>
    <property type="evidence" value="ECO:0007669"/>
    <property type="project" value="TreeGrafter"/>
</dbReference>